<name>A0A6B9GDB7_PANCY</name>
<geneLocation type="plasmid" evidence="3">
    <name>pne1a</name>
</geneLocation>
<proteinExistence type="predicted"/>
<organism evidence="2 3">
    <name type="scientific">Pantoea cypripedii</name>
    <name type="common">Pectobacterium cypripedii</name>
    <name type="synonym">Erwinia cypripedii</name>
    <dbReference type="NCBI Taxonomy" id="55209"/>
    <lineage>
        <taxon>Bacteria</taxon>
        <taxon>Pseudomonadati</taxon>
        <taxon>Pseudomonadota</taxon>
        <taxon>Gammaproteobacteria</taxon>
        <taxon>Enterobacterales</taxon>
        <taxon>Erwiniaceae</taxon>
        <taxon>Pantoea</taxon>
    </lineage>
</organism>
<gene>
    <name evidence="2" type="ORF">CUN67_20595</name>
</gene>
<keyword evidence="2" id="KW-0614">Plasmid</keyword>
<accession>A0A6B9GDB7</accession>
<keyword evidence="1" id="KW-0472">Membrane</keyword>
<protein>
    <submittedName>
        <fullName evidence="2">Uncharacterized protein</fullName>
    </submittedName>
</protein>
<evidence type="ECO:0000313" key="2">
    <source>
        <dbReference type="EMBL" id="QGY31399.1"/>
    </source>
</evidence>
<dbReference type="EMBL" id="CP024769">
    <property type="protein sequence ID" value="QGY31399.1"/>
    <property type="molecule type" value="Genomic_DNA"/>
</dbReference>
<dbReference type="AlphaFoldDB" id="A0A6B9GDB7"/>
<dbReference type="Proteomes" id="UP000502005">
    <property type="component" value="Plasmid pNE1A"/>
</dbReference>
<keyword evidence="1" id="KW-0812">Transmembrane</keyword>
<evidence type="ECO:0000313" key="3">
    <source>
        <dbReference type="Proteomes" id="UP000502005"/>
    </source>
</evidence>
<evidence type="ECO:0000256" key="1">
    <source>
        <dbReference type="SAM" id="Phobius"/>
    </source>
</evidence>
<reference evidence="2 3" key="1">
    <citation type="submission" date="2017-11" db="EMBL/GenBank/DDBJ databases">
        <title>Genome sequence of Pantoea cypripedii NE1.</title>
        <authorList>
            <person name="Nascimento F.X."/>
        </authorList>
    </citation>
    <scope>NUCLEOTIDE SEQUENCE [LARGE SCALE GENOMIC DNA]</scope>
    <source>
        <strain evidence="2 3">NE1</strain>
        <plasmid evidence="3">pne1a</plasmid>
    </source>
</reference>
<keyword evidence="1" id="KW-1133">Transmembrane helix</keyword>
<feature type="transmembrane region" description="Helical" evidence="1">
    <location>
        <begin position="60"/>
        <end position="80"/>
    </location>
</feature>
<sequence>MKTVNFAKNIAIFVVCAVLAFILSMYQMPLSNLTQSIVTWSYDHFSYLLTDTYESESDPVTFFTLISVLFIYSIIIFLIFKMVMRYFKNS</sequence>